<accession>A0A6A7B7W6</accession>
<evidence type="ECO:0000313" key="2">
    <source>
        <dbReference type="Proteomes" id="UP000799423"/>
    </source>
</evidence>
<evidence type="ECO:0000313" key="1">
    <source>
        <dbReference type="EMBL" id="KAF2850378.1"/>
    </source>
</evidence>
<feature type="non-terminal residue" evidence="1">
    <location>
        <position position="94"/>
    </location>
</feature>
<dbReference type="SUPFAM" id="SSF56112">
    <property type="entry name" value="Protein kinase-like (PK-like)"/>
    <property type="match status" value="1"/>
</dbReference>
<organism evidence="1 2">
    <name type="scientific">Plenodomus tracheiphilus IPT5</name>
    <dbReference type="NCBI Taxonomy" id="1408161"/>
    <lineage>
        <taxon>Eukaryota</taxon>
        <taxon>Fungi</taxon>
        <taxon>Dikarya</taxon>
        <taxon>Ascomycota</taxon>
        <taxon>Pezizomycotina</taxon>
        <taxon>Dothideomycetes</taxon>
        <taxon>Pleosporomycetidae</taxon>
        <taxon>Pleosporales</taxon>
        <taxon>Pleosporineae</taxon>
        <taxon>Leptosphaeriaceae</taxon>
        <taxon>Plenodomus</taxon>
    </lineage>
</organism>
<name>A0A6A7B7W6_9PLEO</name>
<dbReference type="InterPro" id="IPR011009">
    <property type="entry name" value="Kinase-like_dom_sf"/>
</dbReference>
<dbReference type="EMBL" id="MU006307">
    <property type="protein sequence ID" value="KAF2850378.1"/>
    <property type="molecule type" value="Genomic_DNA"/>
</dbReference>
<gene>
    <name evidence="1" type="ORF">T440DRAFT_361075</name>
</gene>
<feature type="non-terminal residue" evidence="1">
    <location>
        <position position="1"/>
    </location>
</feature>
<reference evidence="1" key="1">
    <citation type="submission" date="2020-01" db="EMBL/GenBank/DDBJ databases">
        <authorList>
            <consortium name="DOE Joint Genome Institute"/>
            <person name="Haridas S."/>
            <person name="Albert R."/>
            <person name="Binder M."/>
            <person name="Bloem J."/>
            <person name="Labutti K."/>
            <person name="Salamov A."/>
            <person name="Andreopoulos B."/>
            <person name="Baker S.E."/>
            <person name="Barry K."/>
            <person name="Bills G."/>
            <person name="Bluhm B.H."/>
            <person name="Cannon C."/>
            <person name="Castanera R."/>
            <person name="Culley D.E."/>
            <person name="Daum C."/>
            <person name="Ezra D."/>
            <person name="Gonzalez J.B."/>
            <person name="Henrissat B."/>
            <person name="Kuo A."/>
            <person name="Liang C."/>
            <person name="Lipzen A."/>
            <person name="Lutzoni F."/>
            <person name="Magnuson J."/>
            <person name="Mondo S."/>
            <person name="Nolan M."/>
            <person name="Ohm R."/>
            <person name="Pangilinan J."/>
            <person name="Park H.-J."/>
            <person name="Ramirez L."/>
            <person name="Alfaro M."/>
            <person name="Sun H."/>
            <person name="Tritt A."/>
            <person name="Yoshinaga Y."/>
            <person name="Zwiers L.-H."/>
            <person name="Turgeon B.G."/>
            <person name="Goodwin S.B."/>
            <person name="Spatafora J.W."/>
            <person name="Crous P.W."/>
            <person name="Grigoriev I.V."/>
        </authorList>
    </citation>
    <scope>NUCLEOTIDE SEQUENCE</scope>
    <source>
        <strain evidence="1">IPT5</strain>
    </source>
</reference>
<dbReference type="AlphaFoldDB" id="A0A6A7B7W6"/>
<dbReference type="Proteomes" id="UP000799423">
    <property type="component" value="Unassembled WGS sequence"/>
</dbReference>
<keyword evidence="2" id="KW-1185">Reference proteome</keyword>
<sequence length="94" mass="10904">LVSSLSPHERLRKLRTAAKAVVEAWKNEFNRFSDSRQSRLSWDKAAGRCPDLPDLPPHEHIIDCLGYIMEHPFFDKVSIFFEYCPMGNLFDTHA</sequence>
<protein>
    <submittedName>
        <fullName evidence="1">Uncharacterized protein</fullName>
    </submittedName>
</protein>
<proteinExistence type="predicted"/>